<keyword evidence="5 6" id="KW-0046">Antibiotic resistance</keyword>
<dbReference type="AlphaFoldDB" id="A0A918HYN1"/>
<evidence type="ECO:0000256" key="7">
    <source>
        <dbReference type="SAM" id="SignalP"/>
    </source>
</evidence>
<dbReference type="EMBL" id="BMTP01000008">
    <property type="protein sequence ID" value="GGU44221.1"/>
    <property type="molecule type" value="Genomic_DNA"/>
</dbReference>
<dbReference type="GO" id="GO:0008800">
    <property type="term" value="F:beta-lactamase activity"/>
    <property type="evidence" value="ECO:0007669"/>
    <property type="project" value="UniProtKB-UniRule"/>
</dbReference>
<protein>
    <recommendedName>
        <fullName evidence="3 6">Beta-lactamase</fullName>
        <ecNumber evidence="2 6">3.5.2.6</ecNumber>
    </recommendedName>
</protein>
<gene>
    <name evidence="9" type="ORF">GCM10010274_35270</name>
</gene>
<evidence type="ECO:0000256" key="4">
    <source>
        <dbReference type="ARBA" id="ARBA00022801"/>
    </source>
</evidence>
<sequence>MTDNETVRTSRGGAGRRALLTAAAGAAALLTTGAAGAFAAPPPAAAPPAGRPGAGAARRAAAEGRLRALERRHGARLGAVARNTVTGATVLYRADERFPLCSTFKTLAVAAVLRDLDRHGEVLAKRIRYTAADLVPNSKKCEENLATGMTVAELCDATIRFSDNTAANLLLRELGGPGAVTRFCRSLGDGTTRLDRWEPELNTCEPWRVEDTTTPAALSDTYEKLVLGTALHRADRARLTGWLLGNTTSTHRFRAGLPADWRLADKTGGGAYGTNNDAGVAWTPDGTPVVLAVLTTKPLPEAAADDLLVARAASVLAAAVT</sequence>
<keyword evidence="10" id="KW-1185">Reference proteome</keyword>
<accession>A0A918HYN1</accession>
<evidence type="ECO:0000313" key="9">
    <source>
        <dbReference type="EMBL" id="GGU44221.1"/>
    </source>
</evidence>
<feature type="chain" id="PRO_5037771731" description="Beta-lactamase" evidence="7">
    <location>
        <begin position="40"/>
        <end position="321"/>
    </location>
</feature>
<dbReference type="InterPro" id="IPR012338">
    <property type="entry name" value="Beta-lactam/transpept-like"/>
</dbReference>
<dbReference type="PANTHER" id="PTHR35333:SF3">
    <property type="entry name" value="BETA-LACTAMASE-TYPE TRANSPEPTIDASE FOLD CONTAINING PROTEIN"/>
    <property type="match status" value="1"/>
</dbReference>
<keyword evidence="7" id="KW-0732">Signal</keyword>
<organism evidence="9 10">
    <name type="scientific">Streptomyces lavendofoliae</name>
    <dbReference type="NCBI Taxonomy" id="67314"/>
    <lineage>
        <taxon>Bacteria</taxon>
        <taxon>Bacillati</taxon>
        <taxon>Actinomycetota</taxon>
        <taxon>Actinomycetes</taxon>
        <taxon>Kitasatosporales</taxon>
        <taxon>Streptomycetaceae</taxon>
        <taxon>Streptomyces</taxon>
    </lineage>
</organism>
<feature type="domain" description="Beta-lactamase class A catalytic" evidence="8">
    <location>
        <begin position="79"/>
        <end position="295"/>
    </location>
</feature>
<reference evidence="9" key="2">
    <citation type="submission" date="2020-09" db="EMBL/GenBank/DDBJ databases">
        <authorList>
            <person name="Sun Q."/>
            <person name="Ohkuma M."/>
        </authorList>
    </citation>
    <scope>NUCLEOTIDE SEQUENCE</scope>
    <source>
        <strain evidence="9">JCM 4391</strain>
    </source>
</reference>
<dbReference type="RefSeq" id="WP_189551792.1">
    <property type="nucleotide sequence ID" value="NZ_BMTP01000008.1"/>
</dbReference>
<feature type="signal peptide" evidence="7">
    <location>
        <begin position="1"/>
        <end position="39"/>
    </location>
</feature>
<evidence type="ECO:0000256" key="1">
    <source>
        <dbReference type="ARBA" id="ARBA00009009"/>
    </source>
</evidence>
<evidence type="ECO:0000256" key="3">
    <source>
        <dbReference type="ARBA" id="ARBA00018879"/>
    </source>
</evidence>
<dbReference type="InterPro" id="IPR006311">
    <property type="entry name" value="TAT_signal"/>
</dbReference>
<evidence type="ECO:0000256" key="5">
    <source>
        <dbReference type="ARBA" id="ARBA00023251"/>
    </source>
</evidence>
<evidence type="ECO:0000259" key="8">
    <source>
        <dbReference type="Pfam" id="PF13354"/>
    </source>
</evidence>
<dbReference type="GO" id="GO:0030655">
    <property type="term" value="P:beta-lactam antibiotic catabolic process"/>
    <property type="evidence" value="ECO:0007669"/>
    <property type="project" value="InterPro"/>
</dbReference>
<reference evidence="9" key="1">
    <citation type="journal article" date="2014" name="Int. J. Syst. Evol. Microbiol.">
        <title>Complete genome sequence of Corynebacterium casei LMG S-19264T (=DSM 44701T), isolated from a smear-ripened cheese.</title>
        <authorList>
            <consortium name="US DOE Joint Genome Institute (JGI-PGF)"/>
            <person name="Walter F."/>
            <person name="Albersmeier A."/>
            <person name="Kalinowski J."/>
            <person name="Ruckert C."/>
        </authorList>
    </citation>
    <scope>NUCLEOTIDE SEQUENCE</scope>
    <source>
        <strain evidence="9">JCM 4391</strain>
    </source>
</reference>
<proteinExistence type="inferred from homology"/>
<dbReference type="Gene3D" id="3.40.710.10">
    <property type="entry name" value="DD-peptidase/beta-lactamase superfamily"/>
    <property type="match status" value="1"/>
</dbReference>
<dbReference type="Pfam" id="PF13354">
    <property type="entry name" value="Beta-lactamase2"/>
    <property type="match status" value="1"/>
</dbReference>
<comment type="similarity">
    <text evidence="1 6">Belongs to the class-A beta-lactamase family.</text>
</comment>
<dbReference type="PROSITE" id="PS00146">
    <property type="entry name" value="BETA_LACTAMASE_A"/>
    <property type="match status" value="1"/>
</dbReference>
<evidence type="ECO:0000256" key="6">
    <source>
        <dbReference type="RuleBase" id="RU361140"/>
    </source>
</evidence>
<dbReference type="InterPro" id="IPR023650">
    <property type="entry name" value="Beta-lactam_class-A_AS"/>
</dbReference>
<dbReference type="PANTHER" id="PTHR35333">
    <property type="entry name" value="BETA-LACTAMASE"/>
    <property type="match status" value="1"/>
</dbReference>
<dbReference type="GO" id="GO:0046677">
    <property type="term" value="P:response to antibiotic"/>
    <property type="evidence" value="ECO:0007669"/>
    <property type="project" value="UniProtKB-UniRule"/>
</dbReference>
<name>A0A918HYN1_9ACTN</name>
<dbReference type="Proteomes" id="UP000636661">
    <property type="component" value="Unassembled WGS sequence"/>
</dbReference>
<comment type="caution">
    <text evidence="9">The sequence shown here is derived from an EMBL/GenBank/DDBJ whole genome shotgun (WGS) entry which is preliminary data.</text>
</comment>
<dbReference type="SUPFAM" id="SSF56601">
    <property type="entry name" value="beta-lactamase/transpeptidase-like"/>
    <property type="match status" value="1"/>
</dbReference>
<dbReference type="InterPro" id="IPR045155">
    <property type="entry name" value="Beta-lactam_cat"/>
</dbReference>
<dbReference type="PRINTS" id="PR00118">
    <property type="entry name" value="BLACTAMASEA"/>
</dbReference>
<dbReference type="PROSITE" id="PS51318">
    <property type="entry name" value="TAT"/>
    <property type="match status" value="1"/>
</dbReference>
<keyword evidence="4 6" id="KW-0378">Hydrolase</keyword>
<evidence type="ECO:0000313" key="10">
    <source>
        <dbReference type="Proteomes" id="UP000636661"/>
    </source>
</evidence>
<evidence type="ECO:0000256" key="2">
    <source>
        <dbReference type="ARBA" id="ARBA00012865"/>
    </source>
</evidence>
<dbReference type="InterPro" id="IPR000871">
    <property type="entry name" value="Beta-lactam_class-A"/>
</dbReference>
<dbReference type="NCBIfam" id="NF033103">
    <property type="entry name" value="bla_class_A"/>
    <property type="match status" value="1"/>
</dbReference>
<comment type="catalytic activity">
    <reaction evidence="6">
        <text>a beta-lactam + H2O = a substituted beta-amino acid</text>
        <dbReference type="Rhea" id="RHEA:20401"/>
        <dbReference type="ChEBI" id="CHEBI:15377"/>
        <dbReference type="ChEBI" id="CHEBI:35627"/>
        <dbReference type="ChEBI" id="CHEBI:140347"/>
        <dbReference type="EC" id="3.5.2.6"/>
    </reaction>
</comment>
<dbReference type="EC" id="3.5.2.6" evidence="2 6"/>